<evidence type="ECO:0000313" key="3">
    <source>
        <dbReference type="Proteomes" id="UP000515150"/>
    </source>
</evidence>
<dbReference type="OrthoDB" id="8950604at2759"/>
<dbReference type="Proteomes" id="UP000515150">
    <property type="component" value="Chromosome 1"/>
</dbReference>
<dbReference type="InterPro" id="IPR033989">
    <property type="entry name" value="CD209-like_CTLD"/>
</dbReference>
<dbReference type="PANTHER" id="PTHR22803">
    <property type="entry name" value="MANNOSE, PHOSPHOLIPASE, LECTIN RECEPTOR RELATED"/>
    <property type="match status" value="1"/>
</dbReference>
<dbReference type="CDD" id="cd03590">
    <property type="entry name" value="CLECT_DC-SIGN_like"/>
    <property type="match status" value="1"/>
</dbReference>
<dbReference type="RefSeq" id="XP_029019742.1">
    <property type="nucleotide sequence ID" value="XM_029163909.3"/>
</dbReference>
<reference evidence="4" key="1">
    <citation type="submission" date="2025-08" db="UniProtKB">
        <authorList>
            <consortium name="RefSeq"/>
        </authorList>
    </citation>
    <scope>IDENTIFICATION</scope>
</reference>
<dbReference type="InterPro" id="IPR050111">
    <property type="entry name" value="C-type_lectin/snaclec_domain"/>
</dbReference>
<evidence type="ECO:0000256" key="1">
    <source>
        <dbReference type="ARBA" id="ARBA00022734"/>
    </source>
</evidence>
<dbReference type="SUPFAM" id="SSF56436">
    <property type="entry name" value="C-type lectin-like"/>
    <property type="match status" value="1"/>
</dbReference>
<dbReference type="Gene3D" id="1.20.5.400">
    <property type="match status" value="1"/>
</dbReference>
<name>A0A6P7NIR0_BETSP</name>
<evidence type="ECO:0000256" key="2">
    <source>
        <dbReference type="ARBA" id="ARBA00023157"/>
    </source>
</evidence>
<protein>
    <submittedName>
        <fullName evidence="4">C-type lectin domain family 4 member M-like isoform X1</fullName>
    </submittedName>
</protein>
<dbReference type="InterPro" id="IPR001304">
    <property type="entry name" value="C-type_lectin-like"/>
</dbReference>
<sequence length="295" mass="34379">MDEEEIHANVEKPLGAQLYWKRGQSGSGNIYLNEDTGHVEPYNTLSDLEESNTVKKRPCIATALILSLLCVILLTGVVILVFVYTKDNSNWELKMLRLQTSYNNLTEKQHQLQISYNNLAEEKHYLQTSYNNLAEENHQLKTSYVNLTEEKAQLKKKLEDATPDLRRKLQALRWTYFAGKYYYISSMKQTWQDSRNDCLQRGADLVIINSPEEQEFIRSRKSPTWIGLTDAEKERTWKWVDGTLLGNLRYWAKSEPNNANGFENCAEISDSNLEKSWNDVPCDYKIYWICEVQLI</sequence>
<accession>A0A6P7NIR0</accession>
<dbReference type="AlphaFoldDB" id="A0A6P7NIR0"/>
<dbReference type="GeneID" id="114863074"/>
<dbReference type="InterPro" id="IPR016186">
    <property type="entry name" value="C-type_lectin-like/link_sf"/>
</dbReference>
<dbReference type="InterPro" id="IPR016187">
    <property type="entry name" value="CTDL_fold"/>
</dbReference>
<dbReference type="PROSITE" id="PS00615">
    <property type="entry name" value="C_TYPE_LECTIN_1"/>
    <property type="match status" value="1"/>
</dbReference>
<proteinExistence type="predicted"/>
<dbReference type="InterPro" id="IPR018378">
    <property type="entry name" value="C-type_lectin_CS"/>
</dbReference>
<evidence type="ECO:0000313" key="4">
    <source>
        <dbReference type="RefSeq" id="XP_029019742.1"/>
    </source>
</evidence>
<keyword evidence="3" id="KW-1185">Reference proteome</keyword>
<dbReference type="SMART" id="SM00034">
    <property type="entry name" value="CLECT"/>
    <property type="match status" value="1"/>
</dbReference>
<dbReference type="Gene3D" id="3.10.100.10">
    <property type="entry name" value="Mannose-Binding Protein A, subunit A"/>
    <property type="match status" value="1"/>
</dbReference>
<dbReference type="Pfam" id="PF00059">
    <property type="entry name" value="Lectin_C"/>
    <property type="match status" value="1"/>
</dbReference>
<dbReference type="PROSITE" id="PS50041">
    <property type="entry name" value="C_TYPE_LECTIN_2"/>
    <property type="match status" value="1"/>
</dbReference>
<keyword evidence="1" id="KW-0430">Lectin</keyword>
<dbReference type="KEGG" id="bspl:114863074"/>
<dbReference type="GO" id="GO:0030246">
    <property type="term" value="F:carbohydrate binding"/>
    <property type="evidence" value="ECO:0007669"/>
    <property type="project" value="UniProtKB-KW"/>
</dbReference>
<keyword evidence="2" id="KW-1015">Disulfide bond</keyword>
<organism evidence="3 4">
    <name type="scientific">Betta splendens</name>
    <name type="common">Siamese fighting fish</name>
    <dbReference type="NCBI Taxonomy" id="158456"/>
    <lineage>
        <taxon>Eukaryota</taxon>
        <taxon>Metazoa</taxon>
        <taxon>Chordata</taxon>
        <taxon>Craniata</taxon>
        <taxon>Vertebrata</taxon>
        <taxon>Euteleostomi</taxon>
        <taxon>Actinopterygii</taxon>
        <taxon>Neopterygii</taxon>
        <taxon>Teleostei</taxon>
        <taxon>Neoteleostei</taxon>
        <taxon>Acanthomorphata</taxon>
        <taxon>Anabantaria</taxon>
        <taxon>Anabantiformes</taxon>
        <taxon>Anabantoidei</taxon>
        <taxon>Osphronemidae</taxon>
        <taxon>Betta</taxon>
    </lineage>
</organism>
<dbReference type="SUPFAM" id="SSF90257">
    <property type="entry name" value="Myosin rod fragments"/>
    <property type="match status" value="1"/>
</dbReference>
<gene>
    <name evidence="4" type="primary">LOC114863074</name>
</gene>